<dbReference type="RefSeq" id="WP_340330778.1">
    <property type="nucleotide sequence ID" value="NZ_JAZHOF010000006.1"/>
</dbReference>
<feature type="domain" description="Phosphotyrosine protein phosphatase I" evidence="3">
    <location>
        <begin position="10"/>
        <end position="148"/>
    </location>
</feature>
<evidence type="ECO:0000313" key="4">
    <source>
        <dbReference type="EMBL" id="MEJ8573088.1"/>
    </source>
</evidence>
<evidence type="ECO:0000256" key="2">
    <source>
        <dbReference type="SAM" id="MobiDB-lite"/>
    </source>
</evidence>
<organism evidence="4 5">
    <name type="scientific">Microbaculum marinum</name>
    <dbReference type="NCBI Taxonomy" id="1764581"/>
    <lineage>
        <taxon>Bacteria</taxon>
        <taxon>Pseudomonadati</taxon>
        <taxon>Pseudomonadota</taxon>
        <taxon>Alphaproteobacteria</taxon>
        <taxon>Hyphomicrobiales</taxon>
        <taxon>Tepidamorphaceae</taxon>
        <taxon>Microbaculum</taxon>
    </lineage>
</organism>
<dbReference type="SMART" id="SM00226">
    <property type="entry name" value="LMWPc"/>
    <property type="match status" value="1"/>
</dbReference>
<protein>
    <submittedName>
        <fullName evidence="4">Arsenate reductase ArsC</fullName>
    </submittedName>
</protein>
<dbReference type="PANTHER" id="PTHR43428:SF1">
    <property type="entry name" value="ARSENATE REDUCTASE"/>
    <property type="match status" value="1"/>
</dbReference>
<dbReference type="EMBL" id="JAZHOF010000006">
    <property type="protein sequence ID" value="MEJ8573088.1"/>
    <property type="molecule type" value="Genomic_DNA"/>
</dbReference>
<name>A0AAW9RW41_9HYPH</name>
<dbReference type="PANTHER" id="PTHR43428">
    <property type="entry name" value="ARSENATE REDUCTASE"/>
    <property type="match status" value="1"/>
</dbReference>
<evidence type="ECO:0000259" key="3">
    <source>
        <dbReference type="SMART" id="SM00226"/>
    </source>
</evidence>
<accession>A0AAW9RW41</accession>
<evidence type="ECO:0000313" key="5">
    <source>
        <dbReference type="Proteomes" id="UP001378188"/>
    </source>
</evidence>
<dbReference type="GO" id="GO:0046685">
    <property type="term" value="P:response to arsenic-containing substance"/>
    <property type="evidence" value="ECO:0007669"/>
    <property type="project" value="UniProtKB-KW"/>
</dbReference>
<evidence type="ECO:0000256" key="1">
    <source>
        <dbReference type="ARBA" id="ARBA00022849"/>
    </source>
</evidence>
<dbReference type="Gene3D" id="3.40.50.2300">
    <property type="match status" value="1"/>
</dbReference>
<gene>
    <name evidence="4" type="ORF">V3328_16470</name>
</gene>
<reference evidence="4 5" key="1">
    <citation type="submission" date="2024-02" db="EMBL/GenBank/DDBJ databases">
        <title>Genome analysis and characterization of Microbaculum marinisediminis sp. nov., isolated from marine sediment.</title>
        <authorList>
            <person name="Du Z.-J."/>
            <person name="Ye Y.-Q."/>
            <person name="Zhang Z.-R."/>
            <person name="Yuan S.-M."/>
            <person name="Zhang X.-Y."/>
        </authorList>
    </citation>
    <scope>NUCLEOTIDE SEQUENCE [LARGE SCALE GENOMIC DNA]</scope>
    <source>
        <strain evidence="4 5">SDUM1044001</strain>
    </source>
</reference>
<dbReference type="SUPFAM" id="SSF52788">
    <property type="entry name" value="Phosphotyrosine protein phosphatases I"/>
    <property type="match status" value="1"/>
</dbReference>
<dbReference type="Proteomes" id="UP001378188">
    <property type="component" value="Unassembled WGS sequence"/>
</dbReference>
<comment type="caution">
    <text evidence="4">The sequence shown here is derived from an EMBL/GenBank/DDBJ whole genome shotgun (WGS) entry which is preliminary data.</text>
</comment>
<proteinExistence type="predicted"/>
<feature type="region of interest" description="Disordered" evidence="2">
    <location>
        <begin position="108"/>
        <end position="127"/>
    </location>
</feature>
<dbReference type="Pfam" id="PF01451">
    <property type="entry name" value="LMWPc"/>
    <property type="match status" value="1"/>
</dbReference>
<dbReference type="AlphaFoldDB" id="A0AAW9RW41"/>
<dbReference type="InterPro" id="IPR036196">
    <property type="entry name" value="Ptyr_pPase_sf"/>
</dbReference>
<keyword evidence="1" id="KW-0059">Arsenical resistance</keyword>
<dbReference type="InterPro" id="IPR023485">
    <property type="entry name" value="Ptyr_pPase"/>
</dbReference>
<sequence length="184" mass="19864">MVLRLAASTCNVLFVCRSNGARSLMAEALINARFDGSFAACSAGLAPRSGTLPLVAATLQSHGLPASGLRTKGVWEFNRPEAPIFDLVITTGDDAELDASPTLPGRPVYAGWRIPDPEAGPDDPKHRRERLEASFQLIRRCIDLFASLPMEMLERLAIEESNGLDLDETTISMLSETLRPGASI</sequence>
<keyword evidence="5" id="KW-1185">Reference proteome</keyword>